<sequence length="330" mass="36506">MTQGTVSTALVRFVLGSLRGLGADSDRLAGQVGLPVWALGDDRARVPTLQLSRLWRLASVELDDPRLGLRMARQWSHGRLHLNDYLFETASTLGEGLSTAVRYGYIVSDSTGANDVDVLDENDRVTFRYQVRTPFPEVDALGSEFSLGVLLYRARRTLGIAVSPSHVGFTTGAPRSRRDRSEAFGTDRVDFGQEQTTMTFARSDLALPLPGADLGLAAVLRAHADSIVPAPPRAVRWHELLRQSVAARLQDRAVSVAAVARELAMSPRSLQRRLEEEGTNWRAEVDAVRREEAVRMQREGISRSAMAARLGYSDARALRRAFNRWNLRGT</sequence>
<dbReference type="Pfam" id="PF12625">
    <property type="entry name" value="Arabinose_bd"/>
    <property type="match status" value="1"/>
</dbReference>
<reference evidence="3 4" key="1">
    <citation type="submission" date="2020-01" db="EMBL/GenBank/DDBJ databases">
        <title>Insect and environment-associated Actinomycetes.</title>
        <authorList>
            <person name="Currrie C."/>
            <person name="Chevrette M."/>
            <person name="Carlson C."/>
            <person name="Stubbendieck R."/>
            <person name="Wendt-Pienkowski E."/>
        </authorList>
    </citation>
    <scope>NUCLEOTIDE SEQUENCE [LARGE SCALE GENOMIC DNA]</scope>
    <source>
        <strain evidence="3 4">SID10258</strain>
    </source>
</reference>
<gene>
    <name evidence="3" type="ORF">G3I70_19390</name>
</gene>
<organism evidence="3 4">
    <name type="scientific">Actinomadura bangladeshensis</name>
    <dbReference type="NCBI Taxonomy" id="453573"/>
    <lineage>
        <taxon>Bacteria</taxon>
        <taxon>Bacillati</taxon>
        <taxon>Actinomycetota</taxon>
        <taxon>Actinomycetes</taxon>
        <taxon>Streptosporangiales</taxon>
        <taxon>Thermomonosporaceae</taxon>
        <taxon>Actinomadura</taxon>
    </lineage>
</organism>
<feature type="domain" description="HTH araC/xylS-type" evidence="2">
    <location>
        <begin position="239"/>
        <end position="324"/>
    </location>
</feature>
<evidence type="ECO:0000259" key="2">
    <source>
        <dbReference type="PROSITE" id="PS01124"/>
    </source>
</evidence>
<keyword evidence="1" id="KW-0238">DNA-binding</keyword>
<accession>A0A6L9QGU1</accession>
<dbReference type="InterPro" id="IPR032687">
    <property type="entry name" value="AraC-type_N"/>
</dbReference>
<dbReference type="GO" id="GO:0005829">
    <property type="term" value="C:cytosol"/>
    <property type="evidence" value="ECO:0007669"/>
    <property type="project" value="TreeGrafter"/>
</dbReference>
<dbReference type="GO" id="GO:0000976">
    <property type="term" value="F:transcription cis-regulatory region binding"/>
    <property type="evidence" value="ECO:0007669"/>
    <property type="project" value="TreeGrafter"/>
</dbReference>
<evidence type="ECO:0000313" key="4">
    <source>
        <dbReference type="Proteomes" id="UP000475532"/>
    </source>
</evidence>
<dbReference type="GO" id="GO:0003700">
    <property type="term" value="F:DNA-binding transcription factor activity"/>
    <property type="evidence" value="ECO:0007669"/>
    <property type="project" value="InterPro"/>
</dbReference>
<dbReference type="EMBL" id="JAAGLI010000499">
    <property type="protein sequence ID" value="NEA24637.1"/>
    <property type="molecule type" value="Genomic_DNA"/>
</dbReference>
<dbReference type="PANTHER" id="PTHR47894">
    <property type="entry name" value="HTH-TYPE TRANSCRIPTIONAL REGULATOR GADX"/>
    <property type="match status" value="1"/>
</dbReference>
<dbReference type="Proteomes" id="UP000475532">
    <property type="component" value="Unassembled WGS sequence"/>
</dbReference>
<dbReference type="PROSITE" id="PS01124">
    <property type="entry name" value="HTH_ARAC_FAMILY_2"/>
    <property type="match status" value="1"/>
</dbReference>
<protein>
    <submittedName>
        <fullName evidence="3">Helix-turn-helix domain-containing protein</fullName>
    </submittedName>
</protein>
<dbReference type="SMART" id="SM00342">
    <property type="entry name" value="HTH_ARAC"/>
    <property type="match status" value="1"/>
</dbReference>
<evidence type="ECO:0000313" key="3">
    <source>
        <dbReference type="EMBL" id="NEA24637.1"/>
    </source>
</evidence>
<dbReference type="Pfam" id="PF12833">
    <property type="entry name" value="HTH_18"/>
    <property type="match status" value="1"/>
</dbReference>
<dbReference type="Gene3D" id="1.10.10.60">
    <property type="entry name" value="Homeodomain-like"/>
    <property type="match status" value="1"/>
</dbReference>
<comment type="caution">
    <text evidence="3">The sequence shown here is derived from an EMBL/GenBank/DDBJ whole genome shotgun (WGS) entry which is preliminary data.</text>
</comment>
<dbReference type="PANTHER" id="PTHR47894:SF1">
    <property type="entry name" value="HTH-TYPE TRANSCRIPTIONAL REGULATOR VQSM"/>
    <property type="match status" value="1"/>
</dbReference>
<dbReference type="AlphaFoldDB" id="A0A6L9QGU1"/>
<dbReference type="InterPro" id="IPR018060">
    <property type="entry name" value="HTH_AraC"/>
</dbReference>
<evidence type="ECO:0000256" key="1">
    <source>
        <dbReference type="ARBA" id="ARBA00023125"/>
    </source>
</evidence>
<name>A0A6L9QGU1_9ACTN</name>
<proteinExistence type="predicted"/>
<dbReference type="RefSeq" id="WP_163057890.1">
    <property type="nucleotide sequence ID" value="NZ_JAAGLI010000499.1"/>
</dbReference>